<dbReference type="GO" id="GO:0016491">
    <property type="term" value="F:oxidoreductase activity"/>
    <property type="evidence" value="ECO:0007669"/>
    <property type="project" value="UniProtKB-KW"/>
</dbReference>
<dbReference type="NCBIfam" id="TIGR01974">
    <property type="entry name" value="NDH_I_L"/>
    <property type="match status" value="1"/>
</dbReference>
<evidence type="ECO:0000256" key="3">
    <source>
        <dbReference type="ARBA" id="ARBA00022989"/>
    </source>
</evidence>
<evidence type="ECO:0000256" key="4">
    <source>
        <dbReference type="ARBA" id="ARBA00023136"/>
    </source>
</evidence>
<sequence length="696" mass="76535">MSVFVFIPLLPLLASLALVVGGRRWGDQGHRIAIPAMGLSFALSVGAFLEILNHGPISIPLYQLLQSGPLAIQVGLYLDQLTVLLLLLVTGVSGVVHVFSSRYMIGDPRYNRFFAVISFFTFCMLMLVMSSNLLIMFVFWEMMGLCSYLLISHWAQRTPAVQAATKAYLVNAIADVGLGFGIILTFATFGTLDIPTILAQAESVKDQTVNILGWMGGDFQIHPVTVIPFFLFMGAMGKSAQMPFHVWLPFAMEAPTPVSALIHAATMVNAGPFLLVRLSPLLVLSPSAMNFIAVVGAVTALFAAMVSMTQSDIKKNLAYSTISQIGFMIMTCGIGAFVAAIFHLLAHGCLKAFLFLSTGNALRAVQSHHHGEPQSDLPTKEKTWLSLGALMLACLPPFVIFSGPYEVLWAAQGFASARTVFWVMGLLTVFFTAVYIYRGIWSLFRVGLSMRDRETGIAKPAGPRLFSPSHLLMVLASGGVMGAILMGIWSWFVQFLTPALALPPSSVPGIVTPTEGMVWIVGPLGVAVLGWIYAYSRPSVSYKHGDTESEWKRAAYVLFLNKGYFDEIYEAYLVRPTLRFSHWLWRRIDVQGVDGIVYGLATVSLRLARWLWQVVDLKGIDRLTINIGRQSVTLGQWLWELIDIRGLGKTMDQVGVSADATGQYLDEVGPRTLQHHLLVMIFWLVLAIALLYILVK</sequence>
<dbReference type="InterPro" id="IPR001750">
    <property type="entry name" value="ND/Mrp_TM"/>
</dbReference>
<dbReference type="PANTHER" id="PTHR42829:SF1">
    <property type="entry name" value="INORGANIC CARBON TRANSPORTER SUBUNIT DABB-RELATED"/>
    <property type="match status" value="1"/>
</dbReference>
<feature type="transmembrane region" description="Helical" evidence="6">
    <location>
        <begin position="383"/>
        <end position="401"/>
    </location>
</feature>
<name>A0ABU3KAE5_9BACT</name>
<dbReference type="Gene3D" id="1.20.5.2700">
    <property type="match status" value="1"/>
</dbReference>
<evidence type="ECO:0000256" key="2">
    <source>
        <dbReference type="ARBA" id="ARBA00022692"/>
    </source>
</evidence>
<dbReference type="EMBL" id="JAQOUE010000001">
    <property type="protein sequence ID" value="MDT7043386.1"/>
    <property type="molecule type" value="Genomic_DNA"/>
</dbReference>
<keyword evidence="4 6" id="KW-0472">Membrane</keyword>
<organism evidence="9 10">
    <name type="scientific">Candidatus Nitronereus thalassa</name>
    <dbReference type="NCBI Taxonomy" id="3020898"/>
    <lineage>
        <taxon>Bacteria</taxon>
        <taxon>Pseudomonadati</taxon>
        <taxon>Nitrospirota</taxon>
        <taxon>Nitrospiria</taxon>
        <taxon>Nitrospirales</taxon>
        <taxon>Nitrospiraceae</taxon>
        <taxon>Candidatus Nitronereus</taxon>
    </lineage>
</organism>
<keyword evidence="9" id="KW-0560">Oxidoreductase</keyword>
<dbReference type="InterPro" id="IPR001516">
    <property type="entry name" value="Proton_antipo_N"/>
</dbReference>
<dbReference type="RefSeq" id="WP_313833953.1">
    <property type="nucleotide sequence ID" value="NZ_JAQOUE010000001.1"/>
</dbReference>
<feature type="transmembrane region" description="Helical" evidence="6">
    <location>
        <begin position="421"/>
        <end position="444"/>
    </location>
</feature>
<keyword evidence="2 5" id="KW-0812">Transmembrane</keyword>
<dbReference type="InterPro" id="IPR018393">
    <property type="entry name" value="NADHpl_OxRdtase_5_subgr"/>
</dbReference>
<feature type="transmembrane region" description="Helical" evidence="6">
    <location>
        <begin position="135"/>
        <end position="155"/>
    </location>
</feature>
<evidence type="ECO:0000256" key="5">
    <source>
        <dbReference type="RuleBase" id="RU000320"/>
    </source>
</evidence>
<gene>
    <name evidence="9" type="ORF">PPG34_13580</name>
</gene>
<proteinExistence type="predicted"/>
<accession>A0ABU3KAE5</accession>
<feature type="transmembrane region" description="Helical" evidence="6">
    <location>
        <begin position="84"/>
        <end position="105"/>
    </location>
</feature>
<keyword evidence="10" id="KW-1185">Reference proteome</keyword>
<evidence type="ECO:0000313" key="9">
    <source>
        <dbReference type="EMBL" id="MDT7043386.1"/>
    </source>
</evidence>
<feature type="transmembrane region" description="Helical" evidence="6">
    <location>
        <begin position="167"/>
        <end position="189"/>
    </location>
</feature>
<dbReference type="PRINTS" id="PR01435">
    <property type="entry name" value="NPOXDRDTASE5"/>
</dbReference>
<dbReference type="Proteomes" id="UP001250932">
    <property type="component" value="Unassembled WGS sequence"/>
</dbReference>
<evidence type="ECO:0000259" key="7">
    <source>
        <dbReference type="Pfam" id="PF00361"/>
    </source>
</evidence>
<feature type="transmembrane region" description="Helical" evidence="6">
    <location>
        <begin position="516"/>
        <end position="535"/>
    </location>
</feature>
<dbReference type="Pfam" id="PF00662">
    <property type="entry name" value="Proton_antipo_N"/>
    <property type="match status" value="1"/>
</dbReference>
<feature type="transmembrane region" description="Helical" evidence="6">
    <location>
        <begin position="288"/>
        <end position="306"/>
    </location>
</feature>
<feature type="domain" description="NADH:quinone oxidoreductase/Mrp antiporter transmembrane" evidence="7">
    <location>
        <begin position="130"/>
        <end position="432"/>
    </location>
</feature>
<reference evidence="9 10" key="1">
    <citation type="journal article" date="2023" name="ISME J.">
        <title>Cultivation and genomic characterization of novel and ubiquitous marine nitrite-oxidizing bacteria from the Nitrospirales.</title>
        <authorList>
            <person name="Mueller A.J."/>
            <person name="Daebeler A."/>
            <person name="Herbold C.W."/>
            <person name="Kirkegaard R.H."/>
            <person name="Daims H."/>
        </authorList>
    </citation>
    <scope>NUCLEOTIDE SEQUENCE [LARGE SCALE GENOMIC DNA]</scope>
    <source>
        <strain evidence="9 10">EB</strain>
    </source>
</reference>
<feature type="transmembrane region" description="Helical" evidence="6">
    <location>
        <begin position="33"/>
        <end position="52"/>
    </location>
</feature>
<evidence type="ECO:0000259" key="8">
    <source>
        <dbReference type="Pfam" id="PF00662"/>
    </source>
</evidence>
<comment type="caution">
    <text evidence="9">The sequence shown here is derived from an EMBL/GenBank/DDBJ whole genome shotgun (WGS) entry which is preliminary data.</text>
</comment>
<evidence type="ECO:0000313" key="10">
    <source>
        <dbReference type="Proteomes" id="UP001250932"/>
    </source>
</evidence>
<keyword evidence="3 6" id="KW-1133">Transmembrane helix</keyword>
<feature type="transmembrane region" description="Helical" evidence="6">
    <location>
        <begin position="471"/>
        <end position="496"/>
    </location>
</feature>
<feature type="transmembrane region" description="Helical" evidence="6">
    <location>
        <begin position="318"/>
        <end position="338"/>
    </location>
</feature>
<dbReference type="EC" id="1.6.5.-" evidence="9"/>
<dbReference type="PANTHER" id="PTHR42829">
    <property type="entry name" value="NADH-UBIQUINONE OXIDOREDUCTASE CHAIN 5"/>
    <property type="match status" value="1"/>
</dbReference>
<dbReference type="Pfam" id="PF00361">
    <property type="entry name" value="Proton_antipo_M"/>
    <property type="match status" value="1"/>
</dbReference>
<feature type="domain" description="NADH-Ubiquinone oxidoreductase (complex I) chain 5 N-terminal" evidence="8">
    <location>
        <begin position="65"/>
        <end position="114"/>
    </location>
</feature>
<feature type="transmembrane region" description="Helical" evidence="6">
    <location>
        <begin position="112"/>
        <end position="129"/>
    </location>
</feature>
<comment type="subcellular location">
    <subcellularLocation>
        <location evidence="1">Endomembrane system</location>
        <topology evidence="1">Multi-pass membrane protein</topology>
    </subcellularLocation>
    <subcellularLocation>
        <location evidence="5">Membrane</location>
        <topology evidence="5">Multi-pass membrane protein</topology>
    </subcellularLocation>
</comment>
<protein>
    <submittedName>
        <fullName evidence="9">NADH-quinone oxidoreductase subunit L</fullName>
        <ecNumber evidence="9">1.6.5.-</ecNumber>
    </submittedName>
</protein>
<evidence type="ECO:0000256" key="1">
    <source>
        <dbReference type="ARBA" id="ARBA00004127"/>
    </source>
</evidence>
<evidence type="ECO:0000256" key="6">
    <source>
        <dbReference type="SAM" id="Phobius"/>
    </source>
</evidence>
<dbReference type="InterPro" id="IPR003945">
    <property type="entry name" value="NU5C-like"/>
</dbReference>
<feature type="transmembrane region" description="Helical" evidence="6">
    <location>
        <begin position="219"/>
        <end position="237"/>
    </location>
</feature>
<feature type="transmembrane region" description="Helical" evidence="6">
    <location>
        <begin position="677"/>
        <end position="695"/>
    </location>
</feature>
<dbReference type="PRINTS" id="PR01434">
    <property type="entry name" value="NADHDHGNASE5"/>
</dbReference>